<dbReference type="SUPFAM" id="SSF52540">
    <property type="entry name" value="P-loop containing nucleoside triphosphate hydrolases"/>
    <property type="match status" value="1"/>
</dbReference>
<dbReference type="CDD" id="cd06170">
    <property type="entry name" value="LuxR_C_like"/>
    <property type="match status" value="1"/>
</dbReference>
<proteinExistence type="predicted"/>
<dbReference type="InterPro" id="IPR016032">
    <property type="entry name" value="Sig_transdc_resp-reg_C-effctor"/>
</dbReference>
<evidence type="ECO:0000256" key="1">
    <source>
        <dbReference type="ARBA" id="ARBA00023015"/>
    </source>
</evidence>
<dbReference type="Gene3D" id="1.10.10.10">
    <property type="entry name" value="Winged helix-like DNA-binding domain superfamily/Winged helix DNA-binding domain"/>
    <property type="match status" value="1"/>
</dbReference>
<dbReference type="InterPro" id="IPR041664">
    <property type="entry name" value="AAA_16"/>
</dbReference>
<evidence type="ECO:0000313" key="6">
    <source>
        <dbReference type="EMBL" id="RAK28845.1"/>
    </source>
</evidence>
<reference evidence="6 7" key="1">
    <citation type="submission" date="2018-06" db="EMBL/GenBank/DDBJ databases">
        <title>Genomic Encyclopedia of Type Strains, Phase III (KMG-III): the genomes of soil and plant-associated and newly described type strains.</title>
        <authorList>
            <person name="Whitman W."/>
        </authorList>
    </citation>
    <scope>NUCLEOTIDE SEQUENCE [LARGE SCALE GENOMIC DNA]</scope>
    <source>
        <strain evidence="6 7">CGMCC 4.7090</strain>
    </source>
</reference>
<evidence type="ECO:0000259" key="5">
    <source>
        <dbReference type="PROSITE" id="PS50043"/>
    </source>
</evidence>
<keyword evidence="7" id="KW-1185">Reference proteome</keyword>
<keyword evidence="1" id="KW-0805">Transcription regulation</keyword>
<dbReference type="Pfam" id="PF13191">
    <property type="entry name" value="AAA_16"/>
    <property type="match status" value="1"/>
</dbReference>
<dbReference type="InterPro" id="IPR000792">
    <property type="entry name" value="Tscrpt_reg_LuxR_C"/>
</dbReference>
<keyword evidence="3" id="KW-0804">Transcription</keyword>
<dbReference type="PROSITE" id="PS00622">
    <property type="entry name" value="HTH_LUXR_1"/>
    <property type="match status" value="1"/>
</dbReference>
<dbReference type="PROSITE" id="PS50043">
    <property type="entry name" value="HTH_LUXR_2"/>
    <property type="match status" value="1"/>
</dbReference>
<organism evidence="6 7">
    <name type="scientific">Actinoplanes lutulentus</name>
    <dbReference type="NCBI Taxonomy" id="1287878"/>
    <lineage>
        <taxon>Bacteria</taxon>
        <taxon>Bacillati</taxon>
        <taxon>Actinomycetota</taxon>
        <taxon>Actinomycetes</taxon>
        <taxon>Micromonosporales</taxon>
        <taxon>Micromonosporaceae</taxon>
        <taxon>Actinoplanes</taxon>
    </lineage>
</organism>
<evidence type="ECO:0000256" key="4">
    <source>
        <dbReference type="SAM" id="MobiDB-lite"/>
    </source>
</evidence>
<dbReference type="PANTHER" id="PTHR44688">
    <property type="entry name" value="DNA-BINDING TRANSCRIPTIONAL ACTIVATOR DEVR_DOSR"/>
    <property type="match status" value="1"/>
</dbReference>
<feature type="domain" description="HTH luxR-type" evidence="5">
    <location>
        <begin position="828"/>
        <end position="889"/>
    </location>
</feature>
<dbReference type="GO" id="GO:0006355">
    <property type="term" value="P:regulation of DNA-templated transcription"/>
    <property type="evidence" value="ECO:0007669"/>
    <property type="project" value="InterPro"/>
</dbReference>
<protein>
    <submittedName>
        <fullName evidence="6">AAA ATPase-like protein</fullName>
    </submittedName>
</protein>
<sequence>MPFSLLIGRDAELSRISHLTGSLFLSGPRGAGKSALLAAAAAAARDAGRRVLVLRGGPGPWPLRQLLLGIRHDLAGLPARTSGPALAFLGLETGPNTDLEKDLSPPDPGDLPAVVRAALTAVAAKTPILIVADDVHDLGEDALATLAALAAQPEGSNVAVLAAGRTPPPDALAALPLLTLPPLGPEDAARLLDERDRSPSARDRATILHRSAGNPAALIEFGSTASPAGGLLAEFTDALAGLPTPVRTLLLYAAAAGFPTDAPRLARAAANSTSPQPSPASHAAGDGDAAQTDWAPAEHAGLITRSGTLIRFTHPLAAEAAYRYASAHLRRRVHHDLAAAFTDRPEHQAIQLAATGSGPDEQVATALEEAAAIFRRHGQRYEATAAMQQSADRSPSPQAAARRLTQAVADARDLRDTAWTAELHAQVWRLTDDPDVLAAAARPAAMAMHWAGRPHEAYGIIMAALRAGPPANPADVARLAVIAAQIAWVTCDEEHRRGLVQLLAVAGDEPDRAIAAYAQQVIDPAGHTARDLLGTAVVPAPGTTLTSADRQRLALLGAIAVLEDQVTLAAGLLRSSFADDPAASPGFGTLPSLISAMIDAGEWEAADWYAEPRQAVGLPAMRVTLAALRALLHALRGDSEAALTMARETWERLDIQANRASHVRLLRAAGLASADGGDQENGYRYLRSMFDVDGRPLHPYLSSRGVAELAVTAVRCGQQADARTVVARVREAAGAEPSARMTILLDLSEAVLSENDSEELFKKATANSEYPYEHALAHLHYGFWLRRHRSPREARVVLAYAGKVFAELGARGAAELAAREIAVGATSMNDGPAALTPQEKQVAALAAQGLSNRAIAEQLFISARTVGTHLSRVYRKTGISRRHQLGNLS</sequence>
<evidence type="ECO:0000256" key="3">
    <source>
        <dbReference type="ARBA" id="ARBA00023163"/>
    </source>
</evidence>
<dbReference type="PRINTS" id="PR00038">
    <property type="entry name" value="HTHLUXR"/>
</dbReference>
<evidence type="ECO:0000256" key="2">
    <source>
        <dbReference type="ARBA" id="ARBA00023125"/>
    </source>
</evidence>
<evidence type="ECO:0000313" key="7">
    <source>
        <dbReference type="Proteomes" id="UP000249341"/>
    </source>
</evidence>
<feature type="region of interest" description="Disordered" evidence="4">
    <location>
        <begin position="266"/>
        <end position="290"/>
    </location>
</feature>
<keyword evidence="2" id="KW-0238">DNA-binding</keyword>
<name>A0A327Z780_9ACTN</name>
<gene>
    <name evidence="6" type="ORF">B0I29_119183</name>
</gene>
<dbReference type="RefSeq" id="WP_111653287.1">
    <property type="nucleotide sequence ID" value="NZ_JACHWI010000001.1"/>
</dbReference>
<dbReference type="OrthoDB" id="3275170at2"/>
<dbReference type="InterPro" id="IPR036388">
    <property type="entry name" value="WH-like_DNA-bd_sf"/>
</dbReference>
<dbReference type="InterPro" id="IPR027417">
    <property type="entry name" value="P-loop_NTPase"/>
</dbReference>
<dbReference type="SUPFAM" id="SSF46894">
    <property type="entry name" value="C-terminal effector domain of the bipartite response regulators"/>
    <property type="match status" value="1"/>
</dbReference>
<dbReference type="PANTHER" id="PTHR44688:SF16">
    <property type="entry name" value="DNA-BINDING TRANSCRIPTIONAL ACTIVATOR DEVR_DOSR"/>
    <property type="match status" value="1"/>
</dbReference>
<dbReference type="AlphaFoldDB" id="A0A327Z780"/>
<accession>A0A327Z780</accession>
<dbReference type="SMART" id="SM00421">
    <property type="entry name" value="HTH_LUXR"/>
    <property type="match status" value="1"/>
</dbReference>
<comment type="caution">
    <text evidence="6">The sequence shown here is derived from an EMBL/GenBank/DDBJ whole genome shotgun (WGS) entry which is preliminary data.</text>
</comment>
<dbReference type="Pfam" id="PF00196">
    <property type="entry name" value="GerE"/>
    <property type="match status" value="1"/>
</dbReference>
<dbReference type="GO" id="GO:0003677">
    <property type="term" value="F:DNA binding"/>
    <property type="evidence" value="ECO:0007669"/>
    <property type="project" value="UniProtKB-KW"/>
</dbReference>
<dbReference type="EMBL" id="QLMJ01000019">
    <property type="protein sequence ID" value="RAK28845.1"/>
    <property type="molecule type" value="Genomic_DNA"/>
</dbReference>
<dbReference type="Proteomes" id="UP000249341">
    <property type="component" value="Unassembled WGS sequence"/>
</dbReference>